<evidence type="ECO:0000256" key="2">
    <source>
        <dbReference type="SAM" id="SignalP"/>
    </source>
</evidence>
<evidence type="ECO:0000256" key="1">
    <source>
        <dbReference type="SAM" id="Phobius"/>
    </source>
</evidence>
<reference evidence="3" key="1">
    <citation type="submission" date="2022-02" db="EMBL/GenBank/DDBJ databases">
        <authorList>
            <person name="Henning P.M."/>
            <person name="McCubbin A.G."/>
            <person name="Shore J.S."/>
        </authorList>
    </citation>
    <scope>NUCLEOTIDE SEQUENCE</scope>
    <source>
        <strain evidence="3">F60SS</strain>
        <tissue evidence="3">Leaves</tissue>
    </source>
</reference>
<keyword evidence="1" id="KW-0812">Transmembrane</keyword>
<keyword evidence="2" id="KW-0732">Signal</keyword>
<comment type="caution">
    <text evidence="3">The sequence shown here is derived from an EMBL/GenBank/DDBJ whole genome shotgun (WGS) entry which is preliminary data.</text>
</comment>
<reference evidence="3" key="2">
    <citation type="journal article" date="2023" name="Plants (Basel)">
        <title>Annotation of the Turnera subulata (Passifloraceae) Draft Genome Reveals the S-Locus Evolved after the Divergence of Turneroideae from Passifloroideae in a Stepwise Manner.</title>
        <authorList>
            <person name="Henning P.M."/>
            <person name="Roalson E.H."/>
            <person name="Mir W."/>
            <person name="McCubbin A.G."/>
            <person name="Shore J.S."/>
        </authorList>
    </citation>
    <scope>NUCLEOTIDE SEQUENCE</scope>
    <source>
        <strain evidence="3">F60SS</strain>
    </source>
</reference>
<proteinExistence type="predicted"/>
<evidence type="ECO:0000313" key="3">
    <source>
        <dbReference type="EMBL" id="KAJ4843562.1"/>
    </source>
</evidence>
<feature type="signal peptide" evidence="2">
    <location>
        <begin position="1"/>
        <end position="21"/>
    </location>
</feature>
<dbReference type="EMBL" id="JAKUCV010002209">
    <property type="protein sequence ID" value="KAJ4843562.1"/>
    <property type="molecule type" value="Genomic_DNA"/>
</dbReference>
<feature type="transmembrane region" description="Helical" evidence="1">
    <location>
        <begin position="96"/>
        <end position="120"/>
    </location>
</feature>
<dbReference type="AlphaFoldDB" id="A0A9Q0G7E1"/>
<evidence type="ECO:0008006" key="5">
    <source>
        <dbReference type="Google" id="ProtNLM"/>
    </source>
</evidence>
<dbReference type="PANTHER" id="PTHR35718:SF1">
    <property type="entry name" value="EXPRESSED PROTEIN"/>
    <property type="match status" value="1"/>
</dbReference>
<gene>
    <name evidence="3" type="ORF">Tsubulata_007981</name>
</gene>
<dbReference type="OrthoDB" id="1929763at2759"/>
<sequence>MTPRTYFFLFISVSLVFIAGAQDRAPHGLVYENPVAFSPSAVEFFHPKTQQPETKNPCATSSTGCSPLPLAAQVEAAQVQESRVATPQRGGTRLGAAGIAGIVLGLASVVLLTMGAYYVWITRRANLSRANSSQPNA</sequence>
<feature type="chain" id="PRO_5040320408" description="Transmembrane protein" evidence="2">
    <location>
        <begin position="22"/>
        <end position="137"/>
    </location>
</feature>
<evidence type="ECO:0000313" key="4">
    <source>
        <dbReference type="Proteomes" id="UP001141552"/>
    </source>
</evidence>
<dbReference type="PANTHER" id="PTHR35718">
    <property type="entry name" value="EXPRESSED PROTEIN"/>
    <property type="match status" value="1"/>
</dbReference>
<protein>
    <recommendedName>
        <fullName evidence="5">Transmembrane protein</fullName>
    </recommendedName>
</protein>
<keyword evidence="4" id="KW-1185">Reference proteome</keyword>
<accession>A0A9Q0G7E1</accession>
<keyword evidence="1" id="KW-1133">Transmembrane helix</keyword>
<organism evidence="3 4">
    <name type="scientific">Turnera subulata</name>
    <dbReference type="NCBI Taxonomy" id="218843"/>
    <lineage>
        <taxon>Eukaryota</taxon>
        <taxon>Viridiplantae</taxon>
        <taxon>Streptophyta</taxon>
        <taxon>Embryophyta</taxon>
        <taxon>Tracheophyta</taxon>
        <taxon>Spermatophyta</taxon>
        <taxon>Magnoliopsida</taxon>
        <taxon>eudicotyledons</taxon>
        <taxon>Gunneridae</taxon>
        <taxon>Pentapetalae</taxon>
        <taxon>rosids</taxon>
        <taxon>fabids</taxon>
        <taxon>Malpighiales</taxon>
        <taxon>Passifloraceae</taxon>
        <taxon>Turnera</taxon>
    </lineage>
</organism>
<name>A0A9Q0G7E1_9ROSI</name>
<dbReference type="Proteomes" id="UP001141552">
    <property type="component" value="Unassembled WGS sequence"/>
</dbReference>
<keyword evidence="1" id="KW-0472">Membrane</keyword>